<evidence type="ECO:0000259" key="2">
    <source>
        <dbReference type="PROSITE" id="PS51504"/>
    </source>
</evidence>
<dbReference type="InterPro" id="IPR036390">
    <property type="entry name" value="WH_DNA-bd_sf"/>
</dbReference>
<feature type="region of interest" description="Disordered" evidence="1">
    <location>
        <begin position="176"/>
        <end position="223"/>
    </location>
</feature>
<dbReference type="GO" id="GO:0006334">
    <property type="term" value="P:nucleosome assembly"/>
    <property type="evidence" value="ECO:0007669"/>
    <property type="project" value="InterPro"/>
</dbReference>
<dbReference type="OrthoDB" id="1110759at2759"/>
<gene>
    <name evidence="3" type="primary">102654047</name>
    <name evidence="5" type="synonym">LOC102654047</name>
</gene>
<dbReference type="OMA" id="SKEIMNY"/>
<dbReference type="InterPro" id="IPR036388">
    <property type="entry name" value="WH-like_DNA-bd_sf"/>
</dbReference>
<name>A0A7M7GJV8_APIME</name>
<dbReference type="SMART" id="SM00526">
    <property type="entry name" value="H15"/>
    <property type="match status" value="1"/>
</dbReference>
<evidence type="ECO:0000256" key="1">
    <source>
        <dbReference type="SAM" id="MobiDB-lite"/>
    </source>
</evidence>
<reference evidence="3" key="1">
    <citation type="submission" date="2021-01" db="UniProtKB">
        <authorList>
            <consortium name="EnsemblMetazoa"/>
        </authorList>
    </citation>
    <scope>IDENTIFICATION</scope>
    <source>
        <strain evidence="3">DH4</strain>
    </source>
</reference>
<accession>A0A7M7GJV8</accession>
<dbReference type="KEGG" id="ame:102654047"/>
<evidence type="ECO:0000313" key="5">
    <source>
        <dbReference type="RefSeq" id="XP_006557437.1"/>
    </source>
</evidence>
<accession>A0A8B6YTQ8</accession>
<dbReference type="RefSeq" id="XP_006557437.1">
    <property type="nucleotide sequence ID" value="XM_006557374.3"/>
</dbReference>
<feature type="compositionally biased region" description="Basic and acidic residues" evidence="1">
    <location>
        <begin position="178"/>
        <end position="198"/>
    </location>
</feature>
<protein>
    <submittedName>
        <fullName evidence="5">Luc7-like protein 3</fullName>
    </submittedName>
</protein>
<feature type="compositionally biased region" description="Basic residues" evidence="1">
    <location>
        <begin position="91"/>
        <end position="146"/>
    </location>
</feature>
<dbReference type="Pfam" id="PF00538">
    <property type="entry name" value="Linker_histone"/>
    <property type="match status" value="1"/>
</dbReference>
<dbReference type="PROSITE" id="PS51504">
    <property type="entry name" value="H15"/>
    <property type="match status" value="1"/>
</dbReference>
<evidence type="ECO:0000313" key="3">
    <source>
        <dbReference type="EnsemblMetazoa" id="XP_006557437"/>
    </source>
</evidence>
<feature type="compositionally biased region" description="Basic and acidic residues" evidence="1">
    <location>
        <begin position="207"/>
        <end position="223"/>
    </location>
</feature>
<dbReference type="Gene3D" id="1.10.10.10">
    <property type="entry name" value="Winged helix-like DNA-binding domain superfamily/Winged helix DNA-binding domain"/>
    <property type="match status" value="1"/>
</dbReference>
<evidence type="ECO:0000313" key="4">
    <source>
        <dbReference type="Proteomes" id="UP000005203"/>
    </source>
</evidence>
<dbReference type="Proteomes" id="UP000005203">
    <property type="component" value="Linkage group LG1"/>
</dbReference>
<sequence>MGKQTPKMSSRVVNAIRNLREAHGSTSKEIMNYIMSQCNVHESTVNRQMHAALKRGLDYGILKKANGHYFLNTDPDSQLTSNMMPTEQARRRGRRRRSRGRRRRGRRRRRRRSRRRGRRRRRSSRRRRRSTRRRGRGTRMRRMACTRCRCTKRTRDIVALNSNPVEQLTAEDNGMCTCEKESNMETRSRHSKSRDRSMSRSRSSANSDRDDGANNRRANIEED</sequence>
<dbReference type="GeneID" id="102654047"/>
<dbReference type="GO" id="GO:0000786">
    <property type="term" value="C:nucleosome"/>
    <property type="evidence" value="ECO:0007669"/>
    <property type="project" value="InterPro"/>
</dbReference>
<organism evidence="3">
    <name type="scientific">Apis mellifera</name>
    <name type="common">Honeybee</name>
    <dbReference type="NCBI Taxonomy" id="7460"/>
    <lineage>
        <taxon>Eukaryota</taxon>
        <taxon>Metazoa</taxon>
        <taxon>Ecdysozoa</taxon>
        <taxon>Arthropoda</taxon>
        <taxon>Hexapoda</taxon>
        <taxon>Insecta</taxon>
        <taxon>Pterygota</taxon>
        <taxon>Neoptera</taxon>
        <taxon>Endopterygota</taxon>
        <taxon>Hymenoptera</taxon>
        <taxon>Apocrita</taxon>
        <taxon>Aculeata</taxon>
        <taxon>Apoidea</taxon>
        <taxon>Anthophila</taxon>
        <taxon>Apidae</taxon>
        <taxon>Apis</taxon>
    </lineage>
</organism>
<dbReference type="EnsemblMetazoa" id="XM_006557374">
    <property type="protein sequence ID" value="XP_006557437"/>
    <property type="gene ID" value="LOC102654047"/>
</dbReference>
<dbReference type="InterPro" id="IPR005818">
    <property type="entry name" value="Histone_H1/H5_H15"/>
</dbReference>
<reference evidence="4" key="3">
    <citation type="submission" date="2025-05" db="UniProtKB">
        <authorList>
            <consortium name="RefSeq"/>
        </authorList>
    </citation>
    <scope>NUCLEOTIDE SEQUENCE [LARGE SCALE GENOMIC DNA]</scope>
    <source>
        <strain evidence="4">DH4</strain>
    </source>
</reference>
<feature type="compositionally biased region" description="Polar residues" evidence="1">
    <location>
        <begin position="74"/>
        <end position="85"/>
    </location>
</feature>
<reference evidence="5" key="2">
    <citation type="submission" date="2025-04" db="UniProtKB">
        <authorList>
            <consortium name="RefSeq"/>
        </authorList>
    </citation>
    <scope>IDENTIFICATION</scope>
    <source>
        <strain evidence="5">DH4</strain>
        <tissue evidence="5">Whole body</tissue>
    </source>
</reference>
<dbReference type="SUPFAM" id="SSF46785">
    <property type="entry name" value="Winged helix' DNA-binding domain"/>
    <property type="match status" value="1"/>
</dbReference>
<keyword evidence="4" id="KW-1185">Reference proteome</keyword>
<dbReference type="AlphaFoldDB" id="A0A7M7GJV8"/>
<feature type="domain" description="H15" evidence="2">
    <location>
        <begin position="4"/>
        <end position="73"/>
    </location>
</feature>
<feature type="region of interest" description="Disordered" evidence="1">
    <location>
        <begin position="72"/>
        <end position="146"/>
    </location>
</feature>
<proteinExistence type="predicted"/>
<dbReference type="GO" id="GO:0003677">
    <property type="term" value="F:DNA binding"/>
    <property type="evidence" value="ECO:0007669"/>
    <property type="project" value="InterPro"/>
</dbReference>